<organism evidence="1 2">
    <name type="scientific">Candidatus Thiomargarita nelsonii</name>
    <dbReference type="NCBI Taxonomy" id="1003181"/>
    <lineage>
        <taxon>Bacteria</taxon>
        <taxon>Pseudomonadati</taxon>
        <taxon>Pseudomonadota</taxon>
        <taxon>Gammaproteobacteria</taxon>
        <taxon>Thiotrichales</taxon>
        <taxon>Thiotrichaceae</taxon>
        <taxon>Thiomargarita</taxon>
    </lineage>
</organism>
<name>A0A176S534_9GAMM</name>
<evidence type="ECO:0000313" key="2">
    <source>
        <dbReference type="Proteomes" id="UP000076962"/>
    </source>
</evidence>
<evidence type="ECO:0000313" key="1">
    <source>
        <dbReference type="EMBL" id="OAD23222.1"/>
    </source>
</evidence>
<dbReference type="AlphaFoldDB" id="A0A176S534"/>
<accession>A0A176S534</accession>
<proteinExistence type="predicted"/>
<reference evidence="1 2" key="1">
    <citation type="submission" date="2016-05" db="EMBL/GenBank/DDBJ databases">
        <title>Single-cell genome of chain-forming Candidatus Thiomargarita nelsonii and comparison to other large sulfur-oxidizing bacteria.</title>
        <authorList>
            <person name="Winkel M."/>
            <person name="Salman V."/>
            <person name="Woyke T."/>
            <person name="Schulz-Vogt H."/>
            <person name="Richter M."/>
            <person name="Flood B."/>
            <person name="Bailey J."/>
            <person name="Amann R."/>
            <person name="Mussmann M."/>
        </authorList>
    </citation>
    <scope>NUCLEOTIDE SEQUENCE [LARGE SCALE GENOMIC DNA]</scope>
    <source>
        <strain evidence="1 2">THI036</strain>
    </source>
</reference>
<gene>
    <name evidence="1" type="ORF">THIOM_000952</name>
</gene>
<sequence>MCLTHGITVLTSNRMCIVQPDSSKGQPEPLITFYPVKRLLITDLADNTISTTLALLGLYTLALHAYFL</sequence>
<dbReference type="EMBL" id="LUTY01000486">
    <property type="protein sequence ID" value="OAD23222.1"/>
    <property type="molecule type" value="Genomic_DNA"/>
</dbReference>
<keyword evidence="2" id="KW-1185">Reference proteome</keyword>
<comment type="caution">
    <text evidence="1">The sequence shown here is derived from an EMBL/GenBank/DDBJ whole genome shotgun (WGS) entry which is preliminary data.</text>
</comment>
<protein>
    <submittedName>
        <fullName evidence="1">Uncharacterized protein</fullName>
    </submittedName>
</protein>
<dbReference type="Proteomes" id="UP000076962">
    <property type="component" value="Unassembled WGS sequence"/>
</dbReference>